<accession>A0ABV0SM33</accession>
<dbReference type="EMBL" id="JAHRIQ010001250">
    <property type="protein sequence ID" value="MEQ2221330.1"/>
    <property type="molecule type" value="Genomic_DNA"/>
</dbReference>
<evidence type="ECO:0000313" key="1">
    <source>
        <dbReference type="EMBL" id="MEQ2221330.1"/>
    </source>
</evidence>
<gene>
    <name evidence="1" type="ORF">ILYODFUR_014687</name>
</gene>
<proteinExistence type="predicted"/>
<dbReference type="Proteomes" id="UP001482620">
    <property type="component" value="Unassembled WGS sequence"/>
</dbReference>
<comment type="caution">
    <text evidence="1">The sequence shown here is derived from an EMBL/GenBank/DDBJ whole genome shotgun (WGS) entry which is preliminary data.</text>
</comment>
<reference evidence="1 2" key="1">
    <citation type="submission" date="2021-06" db="EMBL/GenBank/DDBJ databases">
        <authorList>
            <person name="Palmer J.M."/>
        </authorList>
    </citation>
    <scope>NUCLEOTIDE SEQUENCE [LARGE SCALE GENOMIC DNA]</scope>
    <source>
        <strain evidence="2">if_2019</strain>
        <tissue evidence="1">Muscle</tissue>
    </source>
</reference>
<keyword evidence="2" id="KW-1185">Reference proteome</keyword>
<organism evidence="1 2">
    <name type="scientific">Ilyodon furcidens</name>
    <name type="common">goldbreast splitfin</name>
    <dbReference type="NCBI Taxonomy" id="33524"/>
    <lineage>
        <taxon>Eukaryota</taxon>
        <taxon>Metazoa</taxon>
        <taxon>Chordata</taxon>
        <taxon>Craniata</taxon>
        <taxon>Vertebrata</taxon>
        <taxon>Euteleostomi</taxon>
        <taxon>Actinopterygii</taxon>
        <taxon>Neopterygii</taxon>
        <taxon>Teleostei</taxon>
        <taxon>Neoteleostei</taxon>
        <taxon>Acanthomorphata</taxon>
        <taxon>Ovalentaria</taxon>
        <taxon>Atherinomorphae</taxon>
        <taxon>Cyprinodontiformes</taxon>
        <taxon>Goodeidae</taxon>
        <taxon>Ilyodon</taxon>
    </lineage>
</organism>
<evidence type="ECO:0000313" key="2">
    <source>
        <dbReference type="Proteomes" id="UP001482620"/>
    </source>
</evidence>
<protein>
    <submittedName>
        <fullName evidence="1">Uncharacterized protein</fullName>
    </submittedName>
</protein>
<sequence length="113" mass="12837">MTQERGEQMVSIPIYCPQTCVCRGKQLRDKERGTKKKNQGIYAHTHLETRLAVPCANSAESRPIPLDSLDLILVLDVVAGWLHCVTLAQPLTQYRKSLSPGETRHFRHGETRR</sequence>
<name>A0ABV0SM33_9TELE</name>